<evidence type="ECO:0000256" key="1">
    <source>
        <dbReference type="SAM" id="MobiDB-lite"/>
    </source>
</evidence>
<dbReference type="OrthoDB" id="10252171at2759"/>
<dbReference type="InterPro" id="IPR000719">
    <property type="entry name" value="Prot_kinase_dom"/>
</dbReference>
<feature type="domain" description="Protein kinase" evidence="2">
    <location>
        <begin position="63"/>
        <end position="342"/>
    </location>
</feature>
<gene>
    <name evidence="3" type="ORF">HCDG_03104</name>
</gene>
<feature type="region of interest" description="Disordered" evidence="1">
    <location>
        <begin position="1"/>
        <end position="22"/>
    </location>
</feature>
<dbReference type="Proteomes" id="UP000002624">
    <property type="component" value="Unassembled WGS sequence"/>
</dbReference>
<dbReference type="SMART" id="SM00220">
    <property type="entry name" value="S_TKc"/>
    <property type="match status" value="1"/>
</dbReference>
<dbReference type="InterPro" id="IPR011009">
    <property type="entry name" value="Kinase-like_dom_sf"/>
</dbReference>
<dbReference type="HOGENOM" id="CLU_058100_0_0_1"/>
<feature type="compositionally biased region" description="Basic residues" evidence="1">
    <location>
        <begin position="1"/>
        <end position="12"/>
    </location>
</feature>
<dbReference type="GO" id="GO:0005524">
    <property type="term" value="F:ATP binding"/>
    <property type="evidence" value="ECO:0007669"/>
    <property type="project" value="InterPro"/>
</dbReference>
<dbReference type="OMA" id="ARCILLQ"/>
<dbReference type="Pfam" id="PF00069">
    <property type="entry name" value="Pkinase"/>
    <property type="match status" value="1"/>
</dbReference>
<reference evidence="4" key="1">
    <citation type="submission" date="2009-05" db="EMBL/GenBank/DDBJ databases">
        <title>The genome sequence of Ajellomyces capsulatus strain H143.</title>
        <authorList>
            <person name="Champion M."/>
            <person name="Cuomo C.A."/>
            <person name="Ma L.-J."/>
            <person name="Henn M.R."/>
            <person name="Sil A."/>
            <person name="Goldman B."/>
            <person name="Young S.K."/>
            <person name="Kodira C.D."/>
            <person name="Zeng Q."/>
            <person name="Koehrsen M."/>
            <person name="Alvarado L."/>
            <person name="Berlin A.M."/>
            <person name="Borenstein D."/>
            <person name="Chen Z."/>
            <person name="Engels R."/>
            <person name="Freedman E."/>
            <person name="Gellesch M."/>
            <person name="Goldberg J."/>
            <person name="Griggs A."/>
            <person name="Gujja S."/>
            <person name="Heiman D.I."/>
            <person name="Hepburn T.A."/>
            <person name="Howarth C."/>
            <person name="Jen D."/>
            <person name="Larson L."/>
            <person name="Lewis B."/>
            <person name="Mehta T."/>
            <person name="Park D."/>
            <person name="Pearson M."/>
            <person name="Roberts A."/>
            <person name="Saif S."/>
            <person name="Shea T.D."/>
            <person name="Shenoy N."/>
            <person name="Sisk P."/>
            <person name="Stolte C."/>
            <person name="Sykes S."/>
            <person name="Walk T."/>
            <person name="White J."/>
            <person name="Yandava C."/>
            <person name="Klein B."/>
            <person name="McEwen J.G."/>
            <person name="Puccia R."/>
            <person name="Goldman G.H."/>
            <person name="Felipe M.S."/>
            <person name="Nino-Vega G."/>
            <person name="San-Blas G."/>
            <person name="Taylor J.W."/>
            <person name="Mendoza L."/>
            <person name="Galagan J.E."/>
            <person name="Nusbaum C."/>
            <person name="Birren B.W."/>
        </authorList>
    </citation>
    <scope>NUCLEOTIDE SEQUENCE [LARGE SCALE GENOMIC DNA]</scope>
    <source>
        <strain evidence="4">H143</strain>
    </source>
</reference>
<dbReference type="SUPFAM" id="SSF56112">
    <property type="entry name" value="Protein kinase-like (PK-like)"/>
    <property type="match status" value="1"/>
</dbReference>
<feature type="region of interest" description="Disordered" evidence="1">
    <location>
        <begin position="344"/>
        <end position="364"/>
    </location>
</feature>
<dbReference type="Gene3D" id="1.10.510.10">
    <property type="entry name" value="Transferase(Phosphotransferase) domain 1"/>
    <property type="match status" value="1"/>
</dbReference>
<dbReference type="AlphaFoldDB" id="C6HA73"/>
<dbReference type="PANTHER" id="PTHR44167">
    <property type="entry name" value="OVARIAN-SPECIFIC SERINE/THREONINE-PROTEIN KINASE LOK-RELATED"/>
    <property type="match status" value="1"/>
</dbReference>
<dbReference type="Gene3D" id="3.30.200.20">
    <property type="entry name" value="Phosphorylase Kinase, domain 1"/>
    <property type="match status" value="1"/>
</dbReference>
<name>C6HA73_AJECH</name>
<evidence type="ECO:0000313" key="4">
    <source>
        <dbReference type="Proteomes" id="UP000002624"/>
    </source>
</evidence>
<evidence type="ECO:0000259" key="2">
    <source>
        <dbReference type="PROSITE" id="PS50011"/>
    </source>
</evidence>
<dbReference type="VEuPathDB" id="FungiDB:HCDG_03104"/>
<protein>
    <recommendedName>
        <fullName evidence="2">Protein kinase domain-containing protein</fullName>
    </recommendedName>
</protein>
<dbReference type="GO" id="GO:0004672">
    <property type="term" value="F:protein kinase activity"/>
    <property type="evidence" value="ECO:0007669"/>
    <property type="project" value="InterPro"/>
</dbReference>
<dbReference type="EMBL" id="GG692421">
    <property type="protein sequence ID" value="EER43206.1"/>
    <property type="molecule type" value="Genomic_DNA"/>
</dbReference>
<sequence length="364" mass="41032">MTSFHSRVKRRPGSPTPGWFTRGPDGYNSESLSVYEHGDFCPVLLGDVKGGQDLLQNGNTISFKIVAKLGYGSFSTVWLAKNVKVARCILLQTYQQSRISMSRHGSCRVKSTRVREQRGPPSIKHIYNNDLYKLSGESSVNSSSVGHPSWGKNVVLGLHKDAFTSEALHNSFMCDCNVDIFYIGKEGEAPSLPPNLPKYIVQHEEIGLLTDKEDMSKVDLIDFGISFEEPTKTKVWGTKYYPASENEKGWCASAKSDFWSLGCVLLYGLAGKNFFEEYDRHDYLNHDDDGQLLLIDDHLRENRCLRKNISFRMLIGDIIHHLLQKDPSKRDPDTIRDLLRKLESGDYGYDCGNSQDESSDGNDT</sequence>
<dbReference type="PROSITE" id="PS50011">
    <property type="entry name" value="PROTEIN_KINASE_DOM"/>
    <property type="match status" value="1"/>
</dbReference>
<proteinExistence type="predicted"/>
<accession>C6HA73</accession>
<organism evidence="3 4">
    <name type="scientific">Ajellomyces capsulatus (strain H143)</name>
    <name type="common">Darling's disease fungus</name>
    <name type="synonym">Histoplasma capsulatum</name>
    <dbReference type="NCBI Taxonomy" id="544712"/>
    <lineage>
        <taxon>Eukaryota</taxon>
        <taxon>Fungi</taxon>
        <taxon>Dikarya</taxon>
        <taxon>Ascomycota</taxon>
        <taxon>Pezizomycotina</taxon>
        <taxon>Eurotiomycetes</taxon>
        <taxon>Eurotiomycetidae</taxon>
        <taxon>Onygenales</taxon>
        <taxon>Ajellomycetaceae</taxon>
        <taxon>Histoplasma</taxon>
    </lineage>
</organism>
<dbReference type="PANTHER" id="PTHR44167:SF24">
    <property type="entry name" value="SERINE_THREONINE-PROTEIN KINASE CHK2"/>
    <property type="match status" value="1"/>
</dbReference>
<evidence type="ECO:0000313" key="3">
    <source>
        <dbReference type="EMBL" id="EER43206.1"/>
    </source>
</evidence>